<feature type="transmembrane region" description="Helical" evidence="1">
    <location>
        <begin position="6"/>
        <end position="24"/>
    </location>
</feature>
<evidence type="ECO:0000313" key="3">
    <source>
        <dbReference type="WBParaSite" id="PTRK_0000369600.1"/>
    </source>
</evidence>
<keyword evidence="1" id="KW-1133">Transmembrane helix</keyword>
<accession>A0A0N4Z8R2</accession>
<reference evidence="3" key="1">
    <citation type="submission" date="2017-02" db="UniProtKB">
        <authorList>
            <consortium name="WormBaseParasite"/>
        </authorList>
    </citation>
    <scope>IDENTIFICATION</scope>
</reference>
<protein>
    <submittedName>
        <fullName evidence="3">Lipoprotein</fullName>
    </submittedName>
</protein>
<evidence type="ECO:0000256" key="1">
    <source>
        <dbReference type="SAM" id="Phobius"/>
    </source>
</evidence>
<sequence>MLFYIFQIFFPILIGISTTLFNCARSKKDQNDCPEELKKQIVLSRAKELNDQDTYLRTKNNELIALKEEIQKRKSVKPSTIFDNVGCTPFPTPITTPVYDMEIEAIKREREFADNINYQSPQVFRV</sequence>
<dbReference type="WBParaSite" id="PTRK_0000369600.1">
    <property type="protein sequence ID" value="PTRK_0000369600.1"/>
    <property type="gene ID" value="PTRK_0000369600"/>
</dbReference>
<dbReference type="Proteomes" id="UP000038045">
    <property type="component" value="Unplaced"/>
</dbReference>
<name>A0A0N4Z8R2_PARTI</name>
<dbReference type="AlphaFoldDB" id="A0A0N4Z8R2"/>
<organism evidence="2 3">
    <name type="scientific">Parastrongyloides trichosuri</name>
    <name type="common">Possum-specific nematode worm</name>
    <dbReference type="NCBI Taxonomy" id="131310"/>
    <lineage>
        <taxon>Eukaryota</taxon>
        <taxon>Metazoa</taxon>
        <taxon>Ecdysozoa</taxon>
        <taxon>Nematoda</taxon>
        <taxon>Chromadorea</taxon>
        <taxon>Rhabditida</taxon>
        <taxon>Tylenchina</taxon>
        <taxon>Panagrolaimomorpha</taxon>
        <taxon>Strongyloidoidea</taxon>
        <taxon>Strongyloididae</taxon>
        <taxon>Parastrongyloides</taxon>
    </lineage>
</organism>
<keyword evidence="1" id="KW-0812">Transmembrane</keyword>
<keyword evidence="1" id="KW-0472">Membrane</keyword>
<evidence type="ECO:0000313" key="2">
    <source>
        <dbReference type="Proteomes" id="UP000038045"/>
    </source>
</evidence>
<proteinExistence type="predicted"/>
<keyword evidence="2" id="KW-1185">Reference proteome</keyword>